<accession>A0AAV2TGY6</accession>
<organism evidence="2 3">
    <name type="scientific">Calicophoron daubneyi</name>
    <name type="common">Rumen fluke</name>
    <name type="synonym">Paramphistomum daubneyi</name>
    <dbReference type="NCBI Taxonomy" id="300641"/>
    <lineage>
        <taxon>Eukaryota</taxon>
        <taxon>Metazoa</taxon>
        <taxon>Spiralia</taxon>
        <taxon>Lophotrochozoa</taxon>
        <taxon>Platyhelminthes</taxon>
        <taxon>Trematoda</taxon>
        <taxon>Digenea</taxon>
        <taxon>Plagiorchiida</taxon>
        <taxon>Pronocephalata</taxon>
        <taxon>Paramphistomoidea</taxon>
        <taxon>Paramphistomidae</taxon>
        <taxon>Calicophoron</taxon>
    </lineage>
</organism>
<reference evidence="2" key="1">
    <citation type="submission" date="2024-06" db="EMBL/GenBank/DDBJ databases">
        <authorList>
            <person name="Liu X."/>
            <person name="Lenzi L."/>
            <person name="Haldenby T S."/>
            <person name="Uol C."/>
        </authorList>
    </citation>
    <scope>NUCLEOTIDE SEQUENCE</scope>
</reference>
<evidence type="ECO:0000313" key="3">
    <source>
        <dbReference type="Proteomes" id="UP001497525"/>
    </source>
</evidence>
<gene>
    <name evidence="2" type="ORF">CDAUBV1_LOCUS8668</name>
</gene>
<feature type="region of interest" description="Disordered" evidence="1">
    <location>
        <begin position="30"/>
        <end position="50"/>
    </location>
</feature>
<sequence length="347" mass="40161">MDKSTCQQRCAPKINCSAGRITENHCRKKRSNELTNSHGPSEVWPASDNSDMRIKDSENWNFEVISAKSNEGLETSVQSNSPSLPWRDTSSNPLGNDTTLSPEEKPKLMTSPDETSEFLPQSYDRKPRCSEFRACKLSGTQKDYSLHKQEPDYAHHTHYHFHFHSHHLHSHHSSASTGQFERGLARLRLEEKGAAGRSYPGTNNRYPREWDDETRLREERLHHQQHHHFYHFYHHRHHNHHHIHGFHSGLPNPIITDGSVVPDLIPASSSASKDNDMMRENISQQMTIHLVDPSCEEQHPPNRELEEAWHKLRLRILAWLDATQEQSTSHFVKDSCVPDLEVTERIC</sequence>
<proteinExistence type="predicted"/>
<dbReference type="AlphaFoldDB" id="A0AAV2TGY6"/>
<dbReference type="EMBL" id="CAXLJL010000223">
    <property type="protein sequence ID" value="CAL5134692.1"/>
    <property type="molecule type" value="Genomic_DNA"/>
</dbReference>
<evidence type="ECO:0000313" key="2">
    <source>
        <dbReference type="EMBL" id="CAL5134692.1"/>
    </source>
</evidence>
<protein>
    <submittedName>
        <fullName evidence="2">Uncharacterized protein</fullName>
    </submittedName>
</protein>
<evidence type="ECO:0000256" key="1">
    <source>
        <dbReference type="SAM" id="MobiDB-lite"/>
    </source>
</evidence>
<feature type="compositionally biased region" description="Polar residues" evidence="1">
    <location>
        <begin position="72"/>
        <end position="101"/>
    </location>
</feature>
<comment type="caution">
    <text evidence="2">The sequence shown here is derived from an EMBL/GenBank/DDBJ whole genome shotgun (WGS) entry which is preliminary data.</text>
</comment>
<name>A0AAV2TGY6_CALDB</name>
<dbReference type="Proteomes" id="UP001497525">
    <property type="component" value="Unassembled WGS sequence"/>
</dbReference>
<feature type="region of interest" description="Disordered" evidence="1">
    <location>
        <begin position="72"/>
        <end position="123"/>
    </location>
</feature>